<feature type="signal peptide" evidence="1">
    <location>
        <begin position="1"/>
        <end position="20"/>
    </location>
</feature>
<dbReference type="AlphaFoldDB" id="A0A8S9H2C0"/>
<feature type="chain" id="PRO_5035854387" evidence="1">
    <location>
        <begin position="21"/>
        <end position="467"/>
    </location>
</feature>
<proteinExistence type="predicted"/>
<evidence type="ECO:0000256" key="1">
    <source>
        <dbReference type="SAM" id="SignalP"/>
    </source>
</evidence>
<dbReference type="Proteomes" id="UP000712281">
    <property type="component" value="Unassembled WGS sequence"/>
</dbReference>
<evidence type="ECO:0000313" key="2">
    <source>
        <dbReference type="EMBL" id="KAF2553081.1"/>
    </source>
</evidence>
<evidence type="ECO:0000313" key="3">
    <source>
        <dbReference type="Proteomes" id="UP000712281"/>
    </source>
</evidence>
<organism evidence="2 3">
    <name type="scientific">Brassica cretica</name>
    <name type="common">Mustard</name>
    <dbReference type="NCBI Taxonomy" id="69181"/>
    <lineage>
        <taxon>Eukaryota</taxon>
        <taxon>Viridiplantae</taxon>
        <taxon>Streptophyta</taxon>
        <taxon>Embryophyta</taxon>
        <taxon>Tracheophyta</taxon>
        <taxon>Spermatophyta</taxon>
        <taxon>Magnoliopsida</taxon>
        <taxon>eudicotyledons</taxon>
        <taxon>Gunneridae</taxon>
        <taxon>Pentapetalae</taxon>
        <taxon>rosids</taxon>
        <taxon>malvids</taxon>
        <taxon>Brassicales</taxon>
        <taxon>Brassicaceae</taxon>
        <taxon>Brassiceae</taxon>
        <taxon>Brassica</taxon>
    </lineage>
</organism>
<reference evidence="2" key="1">
    <citation type="submission" date="2019-12" db="EMBL/GenBank/DDBJ databases">
        <title>Genome sequencing and annotation of Brassica cretica.</title>
        <authorList>
            <person name="Studholme D.J."/>
            <person name="Sarris P.F."/>
        </authorList>
    </citation>
    <scope>NUCLEOTIDE SEQUENCE</scope>
    <source>
        <strain evidence="2">PFS-001/15</strain>
        <tissue evidence="2">Leaf</tissue>
    </source>
</reference>
<name>A0A8S9H2C0_BRACR</name>
<gene>
    <name evidence="2" type="ORF">F2Q68_00036697</name>
</gene>
<accession>A0A8S9H2C0</accession>
<sequence>MRPAMCVMLWRPALVLVIQPDIWEEWWHPACVLDMRSDTRAATNLKLIGQSVHLMIKWRCCPELVQIHGFRSVEVLLDTLPRSPKNCPEAKGGSVRVQISLLRPVSFLLVKPRSFQIETSSVQSSQVVPWVLSKSSPINQLLIGKNTLSYNQLIAELFSCRVPLLGSWIMTGGRLANAECLDDIAKLWIVSLTSGSGGILHVSWTCSQPCVARVPSDGSVQLNSSRPPSSFDDQVEVMFRVSSVPRQGYVQVKISPVQSSQGVHWVLAKSSSINQLLIGKEHCQSVPLIIKWRCCPELVLFHGFRSVEVPLDTPPGSPKNCPGAKGDSVKISLSRPVSVFMVKPRLCPRKDQSIHSSHVVNWVLAKSSPINQLLIGKEHCEVALGRGVKFVTLTGSSLARHVALPDHGVGLDNQSCSCLIVGWPVGLSSLTLGVGRLSVMFLFDCWPVGRPMPRTVRGCYNHSLEDP</sequence>
<protein>
    <submittedName>
        <fullName evidence="2">Uncharacterized protein</fullName>
    </submittedName>
</protein>
<comment type="caution">
    <text evidence="2">The sequence shown here is derived from an EMBL/GenBank/DDBJ whole genome shotgun (WGS) entry which is preliminary data.</text>
</comment>
<dbReference type="EMBL" id="QGKW02001988">
    <property type="protein sequence ID" value="KAF2553081.1"/>
    <property type="molecule type" value="Genomic_DNA"/>
</dbReference>
<keyword evidence="1" id="KW-0732">Signal</keyword>